<dbReference type="EMBL" id="JYJG01000095">
    <property type="protein sequence ID" value="KJK48921.1"/>
    <property type="molecule type" value="Genomic_DNA"/>
</dbReference>
<dbReference type="Proteomes" id="UP000033393">
    <property type="component" value="Unassembled WGS sequence"/>
</dbReference>
<accession>A0A0F0H242</accession>
<organism evidence="1 2">
    <name type="scientific">Lentzea aerocolonigenes</name>
    <name type="common">Lechevalieria aerocolonigenes</name>
    <name type="synonym">Saccharothrix aerocolonigenes</name>
    <dbReference type="NCBI Taxonomy" id="68170"/>
    <lineage>
        <taxon>Bacteria</taxon>
        <taxon>Bacillati</taxon>
        <taxon>Actinomycetota</taxon>
        <taxon>Actinomycetes</taxon>
        <taxon>Pseudonocardiales</taxon>
        <taxon>Pseudonocardiaceae</taxon>
        <taxon>Lentzea</taxon>
    </lineage>
</organism>
<proteinExistence type="predicted"/>
<dbReference type="OrthoDB" id="3699185at2"/>
<evidence type="ECO:0000313" key="1">
    <source>
        <dbReference type="EMBL" id="KJK48921.1"/>
    </source>
</evidence>
<keyword evidence="2" id="KW-1185">Reference proteome</keyword>
<dbReference type="AlphaFoldDB" id="A0A0F0H242"/>
<dbReference type="PATRIC" id="fig|68170.10.peg.3913"/>
<reference evidence="1 2" key="1">
    <citation type="submission" date="2015-02" db="EMBL/GenBank/DDBJ databases">
        <authorList>
            <person name="Ju K.-S."/>
            <person name="Doroghazi J.R."/>
            <person name="Metcalf W."/>
        </authorList>
    </citation>
    <scope>NUCLEOTIDE SEQUENCE [LARGE SCALE GENOMIC DNA]</scope>
    <source>
        <strain evidence="1 2">NRRL B-16140</strain>
    </source>
</reference>
<sequence length="141" mass="14824">MTAAGVPVPVDVVELVVRLVRRLLAGNAGEIVRGVQVATETGRGHNGGPPSLPWLLVAADDHDWDWPVIQTASIRITCWHRTEHAAKALVALVMGLLCARRASGAFLAAEPDTAPISGVDPHTSAPLAFIVVTVTARASTR</sequence>
<dbReference type="RefSeq" id="WP_045312213.1">
    <property type="nucleotide sequence ID" value="NZ_JYJG01000095.1"/>
</dbReference>
<comment type="caution">
    <text evidence="1">The sequence shown here is derived from an EMBL/GenBank/DDBJ whole genome shotgun (WGS) entry which is preliminary data.</text>
</comment>
<name>A0A0F0H242_LENAE</name>
<protein>
    <submittedName>
        <fullName evidence="1">Uncharacterized protein</fullName>
    </submittedName>
</protein>
<gene>
    <name evidence="1" type="ORF">UK23_15470</name>
</gene>
<evidence type="ECO:0000313" key="2">
    <source>
        <dbReference type="Proteomes" id="UP000033393"/>
    </source>
</evidence>